<gene>
    <name evidence="3" type="ORF">ZHD862_LOCUS4543</name>
</gene>
<evidence type="ECO:0000256" key="1">
    <source>
        <dbReference type="SAM" id="Coils"/>
    </source>
</evidence>
<keyword evidence="1" id="KW-0175">Coiled coil</keyword>
<feature type="region of interest" description="Disordered" evidence="2">
    <location>
        <begin position="14"/>
        <end position="54"/>
    </location>
</feature>
<evidence type="ECO:0000256" key="2">
    <source>
        <dbReference type="SAM" id="MobiDB-lite"/>
    </source>
</evidence>
<name>A0A813VR83_9BILA</name>
<comment type="caution">
    <text evidence="3">The sequence shown here is derived from an EMBL/GenBank/DDBJ whole genome shotgun (WGS) entry which is preliminary data.</text>
</comment>
<organism evidence="3 4">
    <name type="scientific">Rotaria sordida</name>
    <dbReference type="NCBI Taxonomy" id="392033"/>
    <lineage>
        <taxon>Eukaryota</taxon>
        <taxon>Metazoa</taxon>
        <taxon>Spiralia</taxon>
        <taxon>Gnathifera</taxon>
        <taxon>Rotifera</taxon>
        <taxon>Eurotatoria</taxon>
        <taxon>Bdelloidea</taxon>
        <taxon>Philodinida</taxon>
        <taxon>Philodinidae</taxon>
        <taxon>Rotaria</taxon>
    </lineage>
</organism>
<feature type="coiled-coil region" evidence="1">
    <location>
        <begin position="180"/>
        <end position="215"/>
    </location>
</feature>
<evidence type="ECO:0000313" key="4">
    <source>
        <dbReference type="Proteomes" id="UP000663864"/>
    </source>
</evidence>
<sequence length="290" mass="31742">MPKTASMSNFFTKLLGKDDDSTNHSHSHKGDVKCESETCSTSITGGEKHGRKSDSTIINTNIDKQVIEGRTTQHEGVNVKSTVSSDVSSSVTIANQQQLNDLISKISLTHSEINDYANRQTAKINEEIQREIDQVVGRTRLQQEDLVRKANEQTSQIDAEHRARLQKMVEEIDADRAKRIAEIEKELNKLQASILQAAKNDIDLLNKKSANLKIDILQEAQSKATTAANDITSQASHLGQASTLHQSTGTTVIKTDVSAVSPAYETDNTQTIGKLAAKETHALDSGAQRI</sequence>
<reference evidence="3" key="1">
    <citation type="submission" date="2021-02" db="EMBL/GenBank/DDBJ databases">
        <authorList>
            <person name="Nowell W R."/>
        </authorList>
    </citation>
    <scope>NUCLEOTIDE SEQUENCE</scope>
</reference>
<dbReference type="AlphaFoldDB" id="A0A813VR83"/>
<evidence type="ECO:0000313" key="3">
    <source>
        <dbReference type="EMBL" id="CAF0844342.1"/>
    </source>
</evidence>
<accession>A0A813VR83</accession>
<proteinExistence type="predicted"/>
<protein>
    <submittedName>
        <fullName evidence="3">Uncharacterized protein</fullName>
    </submittedName>
</protein>
<dbReference type="Proteomes" id="UP000663864">
    <property type="component" value="Unassembled WGS sequence"/>
</dbReference>
<feature type="compositionally biased region" description="Basic and acidic residues" evidence="2">
    <location>
        <begin position="15"/>
        <end position="36"/>
    </location>
</feature>
<dbReference type="EMBL" id="CAJNOT010000111">
    <property type="protein sequence ID" value="CAF0844342.1"/>
    <property type="molecule type" value="Genomic_DNA"/>
</dbReference>